<dbReference type="Gene3D" id="3.20.20.80">
    <property type="entry name" value="Glycosidases"/>
    <property type="match status" value="1"/>
</dbReference>
<proteinExistence type="inferred from homology"/>
<dbReference type="InterPro" id="IPR017853">
    <property type="entry name" value="GH"/>
</dbReference>
<organism evidence="5 6">
    <name type="scientific">Bionectria ochroleuca</name>
    <name type="common">Gliocladium roseum</name>
    <dbReference type="NCBI Taxonomy" id="29856"/>
    <lineage>
        <taxon>Eukaryota</taxon>
        <taxon>Fungi</taxon>
        <taxon>Dikarya</taxon>
        <taxon>Ascomycota</taxon>
        <taxon>Pezizomycotina</taxon>
        <taxon>Sordariomycetes</taxon>
        <taxon>Hypocreomycetidae</taxon>
        <taxon>Hypocreales</taxon>
        <taxon>Bionectriaceae</taxon>
        <taxon>Clonostachys</taxon>
    </lineage>
</organism>
<evidence type="ECO:0000256" key="1">
    <source>
        <dbReference type="ARBA" id="ARBA00008682"/>
    </source>
</evidence>
<evidence type="ECO:0000256" key="3">
    <source>
        <dbReference type="SAM" id="SignalP"/>
    </source>
</evidence>
<evidence type="ECO:0000259" key="4">
    <source>
        <dbReference type="PROSITE" id="PS51910"/>
    </source>
</evidence>
<evidence type="ECO:0000313" key="6">
    <source>
        <dbReference type="Proteomes" id="UP000766486"/>
    </source>
</evidence>
<dbReference type="InterPro" id="IPR011583">
    <property type="entry name" value="Chitinase_II/V-like_cat"/>
</dbReference>
<sequence length="697" mass="77829">MHVPITVLVFIYCLVHLTRQQTTECTVKGSFCNKRGQYDDAQAASDNKLPQRPMCSVNSTTVARMIGYYEPSVSSMREPFNEYYPCSSMQPEQVPYGRYTHVVFRFATIDPRTFKVSAGNSPDDIQRLAGTKRVHPNIKVWIAIGGWAFSDPGPTRTTFSSLAASTENTTTFLDSLVSMLTEYRLDGVEIDWEFPGVDDRGGRPEDYKNQVEFMSRLRSTLKNVQKGVSMAIPATYKYLKVFDVRSLEPYVDWFSLMSYDLHGSWDIIDKSTGPWANSHTNMTEIQLALDLLWRNDISPTKVTMAMSFHGRSFTLTDPNCHHLGCLVSSGGNPGQCSGTVGILHHGEIERIIQKNHLEPTLHPEHAVKTVSWGNQWVSYDDADTWRLKGNIARSQCINSFAVRALNNDNSNETDIQALSFALDHEPMRFPSSTADSQSKAWRRPAPQQCRWSSCFEGCPVGFKEVRHEGKQGIMMDKDICRDQYGSLGFARFCCPATEPLPTCAWRGHRSAGNCQPGCDAGEVEVGSRRSGCKKNHQSACCRASDTTTAYGECYWTDCHDNPEQTCNGKSLISSPLGWGGHQFCQNGQSRSLCCNDLPRAALGTHCKWVPKTGFLKNDGEGHICEGSCPQDSIKLSLVLGSHDVPGRNSTCYGYSAYCCTESGSSVKTLDDRFTSLGVENFRAEIKRWMECHQAQRD</sequence>
<feature type="domain" description="GH18" evidence="4">
    <location>
        <begin position="63"/>
        <end position="425"/>
    </location>
</feature>
<protein>
    <recommendedName>
        <fullName evidence="2">chitinase</fullName>
        <ecNumber evidence="2">3.2.1.14</ecNumber>
    </recommendedName>
</protein>
<feature type="chain" id="PRO_5047234047" description="chitinase" evidence="3">
    <location>
        <begin position="21"/>
        <end position="697"/>
    </location>
</feature>
<comment type="caution">
    <text evidence="5">The sequence shown here is derived from an EMBL/GenBank/DDBJ whole genome shotgun (WGS) entry which is preliminary data.</text>
</comment>
<dbReference type="Proteomes" id="UP000766486">
    <property type="component" value="Unassembled WGS sequence"/>
</dbReference>
<evidence type="ECO:0000313" key="5">
    <source>
        <dbReference type="EMBL" id="VUC21227.1"/>
    </source>
</evidence>
<dbReference type="PROSITE" id="PS51910">
    <property type="entry name" value="GH18_2"/>
    <property type="match status" value="1"/>
</dbReference>
<dbReference type="InterPro" id="IPR050314">
    <property type="entry name" value="Glycosyl_Hydrlase_18"/>
</dbReference>
<accession>A0ABY6TRJ3</accession>
<dbReference type="PANTHER" id="PTHR11177:SF333">
    <property type="entry name" value="CHITINASE"/>
    <property type="match status" value="1"/>
</dbReference>
<dbReference type="SMART" id="SM00636">
    <property type="entry name" value="Glyco_18"/>
    <property type="match status" value="1"/>
</dbReference>
<feature type="signal peptide" evidence="3">
    <location>
        <begin position="1"/>
        <end position="20"/>
    </location>
</feature>
<keyword evidence="3" id="KW-0732">Signal</keyword>
<dbReference type="InterPro" id="IPR029070">
    <property type="entry name" value="Chitinase_insertion_sf"/>
</dbReference>
<dbReference type="Gene3D" id="3.10.50.10">
    <property type="match status" value="1"/>
</dbReference>
<evidence type="ECO:0000256" key="2">
    <source>
        <dbReference type="ARBA" id="ARBA00012729"/>
    </source>
</evidence>
<keyword evidence="6" id="KW-1185">Reference proteome</keyword>
<dbReference type="EC" id="3.2.1.14" evidence="2"/>
<dbReference type="Pfam" id="PF00704">
    <property type="entry name" value="Glyco_hydro_18"/>
    <property type="match status" value="1"/>
</dbReference>
<dbReference type="InterPro" id="IPR001223">
    <property type="entry name" value="Glyco_hydro18_cat"/>
</dbReference>
<dbReference type="SUPFAM" id="SSF51445">
    <property type="entry name" value="(Trans)glycosidases"/>
    <property type="match status" value="1"/>
</dbReference>
<dbReference type="PANTHER" id="PTHR11177">
    <property type="entry name" value="CHITINASE"/>
    <property type="match status" value="1"/>
</dbReference>
<gene>
    <name evidence="5" type="ORF">CLO192961_LOCUS44131</name>
</gene>
<dbReference type="EMBL" id="CABFNS010000354">
    <property type="protein sequence ID" value="VUC21227.1"/>
    <property type="molecule type" value="Genomic_DNA"/>
</dbReference>
<comment type="similarity">
    <text evidence="1">Belongs to the glycosyl hydrolase 18 family. Chitinase class V subfamily.</text>
</comment>
<name>A0ABY6TRJ3_BIOOC</name>
<reference evidence="5 6" key="1">
    <citation type="submission" date="2019-06" db="EMBL/GenBank/DDBJ databases">
        <authorList>
            <person name="Broberg M."/>
        </authorList>
    </citation>
    <scope>NUCLEOTIDE SEQUENCE [LARGE SCALE GENOMIC DNA]</scope>
</reference>
<dbReference type="SUPFAM" id="SSF54556">
    <property type="entry name" value="Chitinase insertion domain"/>
    <property type="match status" value="1"/>
</dbReference>